<keyword evidence="2" id="KW-1133">Transmembrane helix</keyword>
<protein>
    <submittedName>
        <fullName evidence="4">Phosphodiester glycosidase family protein</fullName>
    </submittedName>
</protein>
<keyword evidence="2" id="KW-0812">Transmembrane</keyword>
<dbReference type="InterPro" id="IPR018711">
    <property type="entry name" value="NAGPA"/>
</dbReference>
<dbReference type="PROSITE" id="PS51318">
    <property type="entry name" value="TAT"/>
    <property type="match status" value="1"/>
</dbReference>
<organism evidence="4 5">
    <name type="scientific">Pseudoclavibacter chungangensis</name>
    <dbReference type="NCBI Taxonomy" id="587635"/>
    <lineage>
        <taxon>Bacteria</taxon>
        <taxon>Bacillati</taxon>
        <taxon>Actinomycetota</taxon>
        <taxon>Actinomycetes</taxon>
        <taxon>Micrococcales</taxon>
        <taxon>Microbacteriaceae</taxon>
        <taxon>Pseudoclavibacter</taxon>
    </lineage>
</organism>
<evidence type="ECO:0000256" key="1">
    <source>
        <dbReference type="SAM" id="MobiDB-lite"/>
    </source>
</evidence>
<feature type="domain" description="Phosphodiester glycosidase" evidence="3">
    <location>
        <begin position="150"/>
        <end position="331"/>
    </location>
</feature>
<feature type="region of interest" description="Disordered" evidence="1">
    <location>
        <begin position="1"/>
        <end position="34"/>
    </location>
</feature>
<evidence type="ECO:0000313" key="5">
    <source>
        <dbReference type="Proteomes" id="UP000467240"/>
    </source>
</evidence>
<keyword evidence="4" id="KW-0378">Hydrolase</keyword>
<dbReference type="OrthoDB" id="9809781at2"/>
<dbReference type="PANTHER" id="PTHR40446">
    <property type="entry name" value="N-ACETYLGLUCOSAMINE-1-PHOSPHODIESTER ALPHA-N-ACETYLGLUCOSAMINIDASE"/>
    <property type="match status" value="1"/>
</dbReference>
<dbReference type="InterPro" id="IPR006311">
    <property type="entry name" value="TAT_signal"/>
</dbReference>
<evidence type="ECO:0000259" key="3">
    <source>
        <dbReference type="Pfam" id="PF09992"/>
    </source>
</evidence>
<dbReference type="AlphaFoldDB" id="A0A7J5BSD6"/>
<proteinExistence type="predicted"/>
<dbReference type="GO" id="GO:0016798">
    <property type="term" value="F:hydrolase activity, acting on glycosyl bonds"/>
    <property type="evidence" value="ECO:0007669"/>
    <property type="project" value="UniProtKB-KW"/>
</dbReference>
<evidence type="ECO:0000313" key="4">
    <source>
        <dbReference type="EMBL" id="KAB1656899.1"/>
    </source>
</evidence>
<keyword evidence="4" id="KW-0326">Glycosidase</keyword>
<accession>A0A7J5BSD6</accession>
<feature type="compositionally biased region" description="Low complexity" evidence="1">
    <location>
        <begin position="10"/>
        <end position="27"/>
    </location>
</feature>
<evidence type="ECO:0000256" key="2">
    <source>
        <dbReference type="SAM" id="Phobius"/>
    </source>
</evidence>
<reference evidence="4 5" key="1">
    <citation type="submission" date="2019-09" db="EMBL/GenBank/DDBJ databases">
        <title>Phylogeny of genus Pseudoclavibacter and closely related genus.</title>
        <authorList>
            <person name="Li Y."/>
        </authorList>
    </citation>
    <scope>NUCLEOTIDE SEQUENCE [LARGE SCALE GENOMIC DNA]</scope>
    <source>
        <strain evidence="4 5">DSM 23821</strain>
    </source>
</reference>
<feature type="transmembrane region" description="Helical" evidence="2">
    <location>
        <begin position="38"/>
        <end position="58"/>
    </location>
</feature>
<keyword evidence="5" id="KW-1185">Reference proteome</keyword>
<sequence>MNEPDRRPADTPSPSAATPPQESASSPRASRGPTRRQVLGAVLATTVLAVGGGAAWAADRFLIPHVDVGDASAYEAAQLDANGGTVDDAAPSGTSTVSISTVVTGSGDEQVTAFVADVVLGAATDLRSAFADDAFGRNIVQTTSEIAAANDAVFAINGDYYGFRETGIVVRNGVAYRDAGARAGLAFYRDGRVEVYDETATNAQALVDAGVWNTLSFGPALLENGEVLAGIDDVEVDTNVGNHSIQGAQPRTAVGVLGTNHLALVVVDGRSPGYSAGLTMSGLAEFMRDLGATTAYNIDGGGSSTMVSNGSLVNDPLGKGEERGTSDILYIAA</sequence>
<keyword evidence="2" id="KW-0472">Membrane</keyword>
<dbReference type="Pfam" id="PF09992">
    <property type="entry name" value="NAGPA"/>
    <property type="match status" value="1"/>
</dbReference>
<gene>
    <name evidence="4" type="ORF">F8O01_09015</name>
</gene>
<dbReference type="PANTHER" id="PTHR40446:SF2">
    <property type="entry name" value="N-ACETYLGLUCOSAMINE-1-PHOSPHODIESTER ALPHA-N-ACETYLGLUCOSAMINIDASE"/>
    <property type="match status" value="1"/>
</dbReference>
<comment type="caution">
    <text evidence="4">The sequence shown here is derived from an EMBL/GenBank/DDBJ whole genome shotgun (WGS) entry which is preliminary data.</text>
</comment>
<dbReference type="EMBL" id="WBJZ01000010">
    <property type="protein sequence ID" value="KAB1656899.1"/>
    <property type="molecule type" value="Genomic_DNA"/>
</dbReference>
<name>A0A7J5BSD6_9MICO</name>
<dbReference type="Proteomes" id="UP000467240">
    <property type="component" value="Unassembled WGS sequence"/>
</dbReference>